<keyword evidence="4" id="KW-0812">Transmembrane</keyword>
<dbReference type="Gene3D" id="2.10.25.10">
    <property type="entry name" value="Laminin"/>
    <property type="match status" value="1"/>
</dbReference>
<evidence type="ECO:0000256" key="3">
    <source>
        <dbReference type="PROSITE-ProRule" id="PRU00076"/>
    </source>
</evidence>
<dbReference type="PROSITE" id="PS00022">
    <property type="entry name" value="EGF_1"/>
    <property type="match status" value="1"/>
</dbReference>
<dbReference type="GO" id="GO:0007173">
    <property type="term" value="P:epidermal growth factor receptor signaling pathway"/>
    <property type="evidence" value="ECO:0007669"/>
    <property type="project" value="TreeGrafter"/>
</dbReference>
<dbReference type="InterPro" id="IPR000742">
    <property type="entry name" value="EGF"/>
</dbReference>
<evidence type="ECO:0000313" key="6">
    <source>
        <dbReference type="EMBL" id="KAK1887950.1"/>
    </source>
</evidence>
<dbReference type="EMBL" id="JASDAP010000018">
    <property type="protein sequence ID" value="KAK1887950.1"/>
    <property type="molecule type" value="Genomic_DNA"/>
</dbReference>
<evidence type="ECO:0000313" key="7">
    <source>
        <dbReference type="Proteomes" id="UP001228049"/>
    </source>
</evidence>
<protein>
    <submittedName>
        <fullName evidence="6">Pro-neuregulin-4 membrane-bound isoform</fullName>
    </submittedName>
</protein>
<feature type="disulfide bond" evidence="3">
    <location>
        <begin position="87"/>
        <end position="96"/>
    </location>
</feature>
<dbReference type="GO" id="GO:0045840">
    <property type="term" value="P:positive regulation of mitotic nuclear division"/>
    <property type="evidence" value="ECO:0007669"/>
    <property type="project" value="TreeGrafter"/>
</dbReference>
<organism evidence="6 7">
    <name type="scientific">Dissostichus eleginoides</name>
    <name type="common">Patagonian toothfish</name>
    <name type="synonym">Dissostichus amissus</name>
    <dbReference type="NCBI Taxonomy" id="100907"/>
    <lineage>
        <taxon>Eukaryota</taxon>
        <taxon>Metazoa</taxon>
        <taxon>Chordata</taxon>
        <taxon>Craniata</taxon>
        <taxon>Vertebrata</taxon>
        <taxon>Euteleostomi</taxon>
        <taxon>Actinopterygii</taxon>
        <taxon>Neopterygii</taxon>
        <taxon>Teleostei</taxon>
        <taxon>Neoteleostei</taxon>
        <taxon>Acanthomorphata</taxon>
        <taxon>Eupercaria</taxon>
        <taxon>Perciformes</taxon>
        <taxon>Notothenioidei</taxon>
        <taxon>Nototheniidae</taxon>
        <taxon>Dissostichus</taxon>
    </lineage>
</organism>
<keyword evidence="4" id="KW-1133">Transmembrane helix</keyword>
<name>A0AAD9BPW2_DISEL</name>
<feature type="transmembrane region" description="Helical" evidence="4">
    <location>
        <begin position="111"/>
        <end position="134"/>
    </location>
</feature>
<dbReference type="Proteomes" id="UP001228049">
    <property type="component" value="Unassembled WGS sequence"/>
</dbReference>
<accession>A0AAD9BPW2</accession>
<keyword evidence="1 3" id="KW-0245">EGF-like domain</keyword>
<dbReference type="PANTHER" id="PTHR10740:SF15">
    <property type="entry name" value="EGF-LIKE DOMAIN-CONTAINING PROTEIN"/>
    <property type="match status" value="1"/>
</dbReference>
<dbReference type="GO" id="GO:0005615">
    <property type="term" value="C:extracellular space"/>
    <property type="evidence" value="ECO:0007669"/>
    <property type="project" value="TreeGrafter"/>
</dbReference>
<feature type="domain" description="EGF-like" evidence="5">
    <location>
        <begin position="55"/>
        <end position="97"/>
    </location>
</feature>
<sequence>MQLTEPILLSPSTPLHSTSSHYTPFPLLLLPHSLSPNPGCHQNAGGCLEYHTQNHGTLCDGQEATYCMNGGTCYKIRDAMNTLSCVCNENYKGSRCEQFQLFSSSTKAGEAGLIAAVVLVVFLILVVIAVVIYYTRKMLKAKQQSQQNKPKTEYWKVQPRV</sequence>
<keyword evidence="7" id="KW-1185">Reference proteome</keyword>
<dbReference type="PANTHER" id="PTHR10740">
    <property type="entry name" value="TRANSFORMING GROWTH FACTOR ALPHA"/>
    <property type="match status" value="1"/>
</dbReference>
<dbReference type="GO" id="GO:0008284">
    <property type="term" value="P:positive regulation of cell population proliferation"/>
    <property type="evidence" value="ECO:0007669"/>
    <property type="project" value="TreeGrafter"/>
</dbReference>
<evidence type="ECO:0000256" key="2">
    <source>
        <dbReference type="ARBA" id="ARBA00023157"/>
    </source>
</evidence>
<evidence type="ECO:0000256" key="1">
    <source>
        <dbReference type="ARBA" id="ARBA00022536"/>
    </source>
</evidence>
<keyword evidence="2 3" id="KW-1015">Disulfide bond</keyword>
<dbReference type="GO" id="GO:0008083">
    <property type="term" value="F:growth factor activity"/>
    <property type="evidence" value="ECO:0007669"/>
    <property type="project" value="TreeGrafter"/>
</dbReference>
<reference evidence="6" key="1">
    <citation type="submission" date="2023-04" db="EMBL/GenBank/DDBJ databases">
        <title>Chromosome-level genome of Chaenocephalus aceratus.</title>
        <authorList>
            <person name="Park H."/>
        </authorList>
    </citation>
    <scope>NUCLEOTIDE SEQUENCE</scope>
    <source>
        <strain evidence="6">DE</strain>
        <tissue evidence="6">Muscle</tissue>
    </source>
</reference>
<comment type="caution">
    <text evidence="3">Lacks conserved residue(s) required for the propagation of feature annotation.</text>
</comment>
<keyword evidence="4" id="KW-0472">Membrane</keyword>
<dbReference type="SUPFAM" id="SSF57196">
    <property type="entry name" value="EGF/Laminin"/>
    <property type="match status" value="1"/>
</dbReference>
<evidence type="ECO:0000259" key="5">
    <source>
        <dbReference type="PROSITE" id="PS50026"/>
    </source>
</evidence>
<dbReference type="PROSITE" id="PS50026">
    <property type="entry name" value="EGF_3"/>
    <property type="match status" value="1"/>
</dbReference>
<proteinExistence type="predicted"/>
<gene>
    <name evidence="6" type="ORF">KUDE01_028737</name>
</gene>
<dbReference type="AlphaFoldDB" id="A0AAD9BPW2"/>
<dbReference type="GO" id="GO:0005154">
    <property type="term" value="F:epidermal growth factor receptor binding"/>
    <property type="evidence" value="ECO:0007669"/>
    <property type="project" value="TreeGrafter"/>
</dbReference>
<comment type="caution">
    <text evidence="6">The sequence shown here is derived from an EMBL/GenBank/DDBJ whole genome shotgun (WGS) entry which is preliminary data.</text>
</comment>
<evidence type="ECO:0000256" key="4">
    <source>
        <dbReference type="SAM" id="Phobius"/>
    </source>
</evidence>